<name>A0AA38CVF8_TAXCH</name>
<evidence type="ECO:0000313" key="4">
    <source>
        <dbReference type="EMBL" id="KAH9303509.1"/>
    </source>
</evidence>
<feature type="compositionally biased region" description="Low complexity" evidence="2">
    <location>
        <begin position="557"/>
        <end position="567"/>
    </location>
</feature>
<protein>
    <recommendedName>
        <fullName evidence="3">Aminotransferase-like plant mobile domain-containing protein</fullName>
    </recommendedName>
</protein>
<gene>
    <name evidence="4" type="ORF">KI387_043871</name>
</gene>
<keyword evidence="5" id="KW-1185">Reference proteome</keyword>
<evidence type="ECO:0000256" key="2">
    <source>
        <dbReference type="SAM" id="MobiDB-lite"/>
    </source>
</evidence>
<evidence type="ECO:0000259" key="3">
    <source>
        <dbReference type="Pfam" id="PF10536"/>
    </source>
</evidence>
<keyword evidence="1" id="KW-0175">Coiled coil</keyword>
<feature type="compositionally biased region" description="Polar residues" evidence="2">
    <location>
        <begin position="461"/>
        <end position="471"/>
    </location>
</feature>
<feature type="domain" description="Aminotransferase-like plant mobile" evidence="3">
    <location>
        <begin position="47"/>
        <end position="333"/>
    </location>
</feature>
<dbReference type="PANTHER" id="PTHR46033:SF8">
    <property type="entry name" value="PROTEIN MAINTENANCE OF MERISTEMS-LIKE"/>
    <property type="match status" value="1"/>
</dbReference>
<accession>A0AA38CVF8</accession>
<dbReference type="InterPro" id="IPR044824">
    <property type="entry name" value="MAIN-like"/>
</dbReference>
<feature type="region of interest" description="Disordered" evidence="2">
    <location>
        <begin position="523"/>
        <end position="590"/>
    </location>
</feature>
<dbReference type="Pfam" id="PF10536">
    <property type="entry name" value="PMD"/>
    <property type="match status" value="1"/>
</dbReference>
<reference evidence="4 5" key="1">
    <citation type="journal article" date="2021" name="Nat. Plants">
        <title>The Taxus genome provides insights into paclitaxel biosynthesis.</title>
        <authorList>
            <person name="Xiong X."/>
            <person name="Gou J."/>
            <person name="Liao Q."/>
            <person name="Li Y."/>
            <person name="Zhou Q."/>
            <person name="Bi G."/>
            <person name="Li C."/>
            <person name="Du R."/>
            <person name="Wang X."/>
            <person name="Sun T."/>
            <person name="Guo L."/>
            <person name="Liang H."/>
            <person name="Lu P."/>
            <person name="Wu Y."/>
            <person name="Zhang Z."/>
            <person name="Ro D.K."/>
            <person name="Shang Y."/>
            <person name="Huang S."/>
            <person name="Yan J."/>
        </authorList>
    </citation>
    <scope>NUCLEOTIDE SEQUENCE [LARGE SCALE GENOMIC DNA]</scope>
    <source>
        <strain evidence="4">Ta-2019</strain>
    </source>
</reference>
<sequence length="590" mass="66298">MQAREVLHMRDAIPELLETILPDVTDADWRHLELAGLGGFRYYRRVPRDVELMRALVRRWDSQTCTFWFRTGEMTITHEDIYRILRLPITGDPIEITPREQQQRALVRLYGDRADDSEIVSGAVRIASQYRQDSPRSRRIVLIQMAISYFALPDSGGGRFPLLLLDCVCDILQFRQVFAFADALIAQIYHELWMYTTGRRIGIDVSFVLHCWAYEHIAVIRPSGLPWMPAAVGAIDYGFRRWRADMASGDTGRSADWYTERFRTLTPDQVIWRPYRVFLTWAGQDAHLVALRRSRVVRGRRPDMWERVPFMRVLRQFGLVQTVPTTYRPYRRDSRETDLPILIPADPLREAPPSTDNDDDVGVGDGYAAWYATELPRHLPASIDADEEDMATVLERLEGEHATLTQTHQVALEEIRALTEERDALILERDTARQERDTAIQQRDRYLRHREALRAKYGETGTMSESGTQGTTLGGAPPVAPVAPAAPAAPLRAPGTVSLSTYQSLLAEVRYYEDALAQHAPDVPRYGARRRSATATASGASGGGSTGRDRGGQRPPAAGASSSIGSSQERQPGPEEGGGDSVLHASDFTI</sequence>
<dbReference type="Proteomes" id="UP000824469">
    <property type="component" value="Unassembled WGS sequence"/>
</dbReference>
<dbReference type="AlphaFoldDB" id="A0AA38CVF8"/>
<feature type="region of interest" description="Disordered" evidence="2">
    <location>
        <begin position="457"/>
        <end position="478"/>
    </location>
</feature>
<proteinExistence type="predicted"/>
<organism evidence="4 5">
    <name type="scientific">Taxus chinensis</name>
    <name type="common">Chinese yew</name>
    <name type="synonym">Taxus wallichiana var. chinensis</name>
    <dbReference type="NCBI Taxonomy" id="29808"/>
    <lineage>
        <taxon>Eukaryota</taxon>
        <taxon>Viridiplantae</taxon>
        <taxon>Streptophyta</taxon>
        <taxon>Embryophyta</taxon>
        <taxon>Tracheophyta</taxon>
        <taxon>Spermatophyta</taxon>
        <taxon>Pinopsida</taxon>
        <taxon>Pinidae</taxon>
        <taxon>Conifers II</taxon>
        <taxon>Cupressales</taxon>
        <taxon>Taxaceae</taxon>
        <taxon>Taxus</taxon>
    </lineage>
</organism>
<feature type="coiled-coil region" evidence="1">
    <location>
        <begin position="394"/>
        <end position="435"/>
    </location>
</feature>
<dbReference type="InterPro" id="IPR019557">
    <property type="entry name" value="AminoTfrase-like_pln_mobile"/>
</dbReference>
<dbReference type="GO" id="GO:0010073">
    <property type="term" value="P:meristem maintenance"/>
    <property type="evidence" value="ECO:0007669"/>
    <property type="project" value="InterPro"/>
</dbReference>
<evidence type="ECO:0000313" key="5">
    <source>
        <dbReference type="Proteomes" id="UP000824469"/>
    </source>
</evidence>
<evidence type="ECO:0000256" key="1">
    <source>
        <dbReference type="SAM" id="Coils"/>
    </source>
</evidence>
<dbReference type="PANTHER" id="PTHR46033">
    <property type="entry name" value="PROTEIN MAIN-LIKE 2"/>
    <property type="match status" value="1"/>
</dbReference>
<comment type="caution">
    <text evidence="4">The sequence shown here is derived from an EMBL/GenBank/DDBJ whole genome shotgun (WGS) entry which is preliminary data.</text>
</comment>
<dbReference type="EMBL" id="JAHRHJ020000009">
    <property type="protein sequence ID" value="KAH9303509.1"/>
    <property type="molecule type" value="Genomic_DNA"/>
</dbReference>